<organism evidence="2 3">
    <name type="scientific">Hirundo rustica rustica</name>
    <dbReference type="NCBI Taxonomy" id="333673"/>
    <lineage>
        <taxon>Eukaryota</taxon>
        <taxon>Metazoa</taxon>
        <taxon>Chordata</taxon>
        <taxon>Craniata</taxon>
        <taxon>Vertebrata</taxon>
        <taxon>Euteleostomi</taxon>
        <taxon>Archelosauria</taxon>
        <taxon>Archosauria</taxon>
        <taxon>Dinosauria</taxon>
        <taxon>Saurischia</taxon>
        <taxon>Theropoda</taxon>
        <taxon>Coelurosauria</taxon>
        <taxon>Aves</taxon>
        <taxon>Neognathae</taxon>
        <taxon>Neoaves</taxon>
        <taxon>Telluraves</taxon>
        <taxon>Australaves</taxon>
        <taxon>Passeriformes</taxon>
        <taxon>Sylvioidea</taxon>
        <taxon>Hirundinidae</taxon>
        <taxon>Hirundo</taxon>
    </lineage>
</organism>
<protein>
    <submittedName>
        <fullName evidence="2">Uncharacterized protein</fullName>
    </submittedName>
</protein>
<evidence type="ECO:0000313" key="3">
    <source>
        <dbReference type="Proteomes" id="UP000269221"/>
    </source>
</evidence>
<dbReference type="Proteomes" id="UP000269221">
    <property type="component" value="Unassembled WGS sequence"/>
</dbReference>
<gene>
    <name evidence="2" type="ORF">DUI87_04026</name>
</gene>
<feature type="compositionally biased region" description="Basic and acidic residues" evidence="1">
    <location>
        <begin position="60"/>
        <end position="69"/>
    </location>
</feature>
<keyword evidence="3" id="KW-1185">Reference proteome</keyword>
<feature type="compositionally biased region" description="Acidic residues" evidence="1">
    <location>
        <begin position="41"/>
        <end position="59"/>
    </location>
</feature>
<evidence type="ECO:0000313" key="2">
    <source>
        <dbReference type="EMBL" id="RMC19416.1"/>
    </source>
</evidence>
<feature type="region of interest" description="Disordered" evidence="1">
    <location>
        <begin position="39"/>
        <end position="72"/>
    </location>
</feature>
<reference evidence="2 3" key="1">
    <citation type="submission" date="2018-07" db="EMBL/GenBank/DDBJ databases">
        <title>A high quality draft genome assembly of the barn swallow (H. rustica rustica).</title>
        <authorList>
            <person name="Formenti G."/>
            <person name="Chiara M."/>
            <person name="Poveda L."/>
            <person name="Francoijs K.-J."/>
            <person name="Bonisoli-Alquati A."/>
            <person name="Canova L."/>
            <person name="Gianfranceschi L."/>
            <person name="Horner D.S."/>
            <person name="Saino N."/>
        </authorList>
    </citation>
    <scope>NUCLEOTIDE SEQUENCE [LARGE SCALE GENOMIC DNA]</scope>
    <source>
        <strain evidence="2">Chelidonia</strain>
        <tissue evidence="2">Blood</tissue>
    </source>
</reference>
<sequence length="98" mass="11101">MGQDHICLAAASADDPLSTCLVGIPFKPEEFPAELLRVTVEPEEQEEEEIEMDRMEDDEGRNPDLEDHGLGYPTQHEWFASSYPNSEYLPPPFQFTSS</sequence>
<comment type="caution">
    <text evidence="2">The sequence shown here is derived from an EMBL/GenBank/DDBJ whole genome shotgun (WGS) entry which is preliminary data.</text>
</comment>
<dbReference type="AlphaFoldDB" id="A0A3M0L2T1"/>
<evidence type="ECO:0000256" key="1">
    <source>
        <dbReference type="SAM" id="MobiDB-lite"/>
    </source>
</evidence>
<proteinExistence type="predicted"/>
<name>A0A3M0L2T1_HIRRU</name>
<dbReference type="EMBL" id="QRBI01000095">
    <property type="protein sequence ID" value="RMC19416.1"/>
    <property type="molecule type" value="Genomic_DNA"/>
</dbReference>
<accession>A0A3M0L2T1</accession>